<evidence type="ECO:0000313" key="2">
    <source>
        <dbReference type="Proteomes" id="UP000485058"/>
    </source>
</evidence>
<gene>
    <name evidence="1" type="ORF">HaLaN_11576</name>
</gene>
<reference evidence="1 2" key="1">
    <citation type="submission" date="2020-02" db="EMBL/GenBank/DDBJ databases">
        <title>Draft genome sequence of Haematococcus lacustris strain NIES-144.</title>
        <authorList>
            <person name="Morimoto D."/>
            <person name="Nakagawa S."/>
            <person name="Yoshida T."/>
            <person name="Sawayama S."/>
        </authorList>
    </citation>
    <scope>NUCLEOTIDE SEQUENCE [LARGE SCALE GENOMIC DNA]</scope>
    <source>
        <strain evidence="1 2">NIES-144</strain>
    </source>
</reference>
<accession>A0A699Z0P7</accession>
<protein>
    <submittedName>
        <fullName evidence="1">Uncharacterized protein</fullName>
    </submittedName>
</protein>
<dbReference type="Proteomes" id="UP000485058">
    <property type="component" value="Unassembled WGS sequence"/>
</dbReference>
<organism evidence="1 2">
    <name type="scientific">Haematococcus lacustris</name>
    <name type="common">Green alga</name>
    <name type="synonym">Haematococcus pluvialis</name>
    <dbReference type="NCBI Taxonomy" id="44745"/>
    <lineage>
        <taxon>Eukaryota</taxon>
        <taxon>Viridiplantae</taxon>
        <taxon>Chlorophyta</taxon>
        <taxon>core chlorophytes</taxon>
        <taxon>Chlorophyceae</taxon>
        <taxon>CS clade</taxon>
        <taxon>Chlamydomonadales</taxon>
        <taxon>Haematococcaceae</taxon>
        <taxon>Haematococcus</taxon>
    </lineage>
</organism>
<feature type="non-terminal residue" evidence="1">
    <location>
        <position position="94"/>
    </location>
</feature>
<dbReference type="AlphaFoldDB" id="A0A699Z0P7"/>
<name>A0A699Z0P7_HAELA</name>
<evidence type="ECO:0000313" key="1">
    <source>
        <dbReference type="EMBL" id="GFH15360.1"/>
    </source>
</evidence>
<comment type="caution">
    <text evidence="1">The sequence shown here is derived from an EMBL/GenBank/DDBJ whole genome shotgun (WGS) entry which is preliminary data.</text>
</comment>
<sequence>STGMHHTCTTVRQSRVVCILKEQRGAYKEQTVYVMIDRKEQSAAITQAPVNQGSSRAPQPFESLGAWHRGLARQCGGAMGLQHTSRAGMFQREG</sequence>
<feature type="non-terminal residue" evidence="1">
    <location>
        <position position="1"/>
    </location>
</feature>
<keyword evidence="2" id="KW-1185">Reference proteome</keyword>
<proteinExistence type="predicted"/>
<dbReference type="EMBL" id="BLLF01000841">
    <property type="protein sequence ID" value="GFH15360.1"/>
    <property type="molecule type" value="Genomic_DNA"/>
</dbReference>